<dbReference type="PANTHER" id="PTHR43829">
    <property type="entry name" value="AQUAPORIN OR AQUAGLYCEROPORIN RELATED"/>
    <property type="match status" value="1"/>
</dbReference>
<dbReference type="InterPro" id="IPR000425">
    <property type="entry name" value="MIP"/>
</dbReference>
<evidence type="ECO:0000256" key="3">
    <source>
        <dbReference type="ARBA" id="ARBA00022448"/>
    </source>
</evidence>
<proteinExistence type="inferred from homology"/>
<keyword evidence="3 9" id="KW-0813">Transport</keyword>
<dbReference type="GO" id="GO:0005886">
    <property type="term" value="C:plasma membrane"/>
    <property type="evidence" value="ECO:0007669"/>
    <property type="project" value="TreeGrafter"/>
</dbReference>
<keyword evidence="12" id="KW-1185">Reference proteome</keyword>
<organism evidence="11 12">
    <name type="scientific">Meira miltonrushii</name>
    <dbReference type="NCBI Taxonomy" id="1280837"/>
    <lineage>
        <taxon>Eukaryota</taxon>
        <taxon>Fungi</taxon>
        <taxon>Dikarya</taxon>
        <taxon>Basidiomycota</taxon>
        <taxon>Ustilaginomycotina</taxon>
        <taxon>Exobasidiomycetes</taxon>
        <taxon>Exobasidiales</taxon>
        <taxon>Brachybasidiaceae</taxon>
        <taxon>Meira</taxon>
    </lineage>
</organism>
<sequence>MLPAAPVDSTHSHELHNPRWAHHEGEANILARFRYIWREELAECLGTAFIILLGASVECQTTLHYGNNANKPYSFGDYNSCRLAWAAGVAMGIFVAGGISGAHINPTVTIALWLFRGFPGRKVGWYIIAQVLGATLASFIVYANYRYSIGLYEGQGLPSAIRTVTGPHATAPLFFTFPQPWLPASSAFYSEFLASAVLVCVVFALGDKGNLPTPKGTMAFAMFIVLIGIGASMGVNTGYALNGARDSGPRIALWFLGYGNEIWTHNHAYWLWAPWLAAIVGGCVGGLVYDIFIYTGKDSWINRPIGGSSNPKTYQGAVAESALEEADA</sequence>
<evidence type="ECO:0000256" key="4">
    <source>
        <dbReference type="ARBA" id="ARBA00022692"/>
    </source>
</evidence>
<protein>
    <submittedName>
        <fullName evidence="11">Aquaporin-like protein</fullName>
    </submittedName>
</protein>
<keyword evidence="4 9" id="KW-0812">Transmembrane</keyword>
<keyword evidence="7 10" id="KW-0472">Membrane</keyword>
<evidence type="ECO:0000313" key="11">
    <source>
        <dbReference type="EMBL" id="PWN33400.1"/>
    </source>
</evidence>
<dbReference type="GeneID" id="37018479"/>
<keyword evidence="6 10" id="KW-1133">Transmembrane helix</keyword>
<dbReference type="Gene3D" id="1.20.1080.10">
    <property type="entry name" value="Glycerol uptake facilitator protein"/>
    <property type="match status" value="1"/>
</dbReference>
<dbReference type="PANTHER" id="PTHR43829:SF9">
    <property type="entry name" value="AQUAPORIN-9"/>
    <property type="match status" value="1"/>
</dbReference>
<dbReference type="GO" id="GO:0015250">
    <property type="term" value="F:water channel activity"/>
    <property type="evidence" value="ECO:0007669"/>
    <property type="project" value="TreeGrafter"/>
</dbReference>
<evidence type="ECO:0000256" key="8">
    <source>
        <dbReference type="ARBA" id="ARBA00034651"/>
    </source>
</evidence>
<feature type="transmembrane region" description="Helical" evidence="10">
    <location>
        <begin position="187"/>
        <end position="206"/>
    </location>
</feature>
<dbReference type="RefSeq" id="XP_025353702.1">
    <property type="nucleotide sequence ID" value="XM_025496698.1"/>
</dbReference>
<comment type="similarity">
    <text evidence="2 9">Belongs to the MIP/aquaporin (TC 1.A.8) family.</text>
</comment>
<dbReference type="OrthoDB" id="3222at2759"/>
<dbReference type="FunFam" id="1.20.1080.10:FF:000027">
    <property type="entry name" value="MIP aquaporin"/>
    <property type="match status" value="1"/>
</dbReference>
<dbReference type="NCBIfam" id="TIGR00861">
    <property type="entry name" value="MIP"/>
    <property type="match status" value="1"/>
</dbReference>
<reference evidence="11 12" key="1">
    <citation type="journal article" date="2018" name="Mol. Biol. Evol.">
        <title>Broad Genomic Sampling Reveals a Smut Pathogenic Ancestry of the Fungal Clade Ustilaginomycotina.</title>
        <authorList>
            <person name="Kijpornyongpan T."/>
            <person name="Mondo S.J."/>
            <person name="Barry K."/>
            <person name="Sandor L."/>
            <person name="Lee J."/>
            <person name="Lipzen A."/>
            <person name="Pangilinan J."/>
            <person name="LaButti K."/>
            <person name="Hainaut M."/>
            <person name="Henrissat B."/>
            <person name="Grigoriev I.V."/>
            <person name="Spatafora J.W."/>
            <person name="Aime M.C."/>
        </authorList>
    </citation>
    <scope>NUCLEOTIDE SEQUENCE [LARGE SCALE GENOMIC DNA]</scope>
    <source>
        <strain evidence="11 12">MCA 3882</strain>
    </source>
</reference>
<name>A0A316V7B9_9BASI</name>
<accession>A0A316V7B9</accession>
<evidence type="ECO:0000256" key="6">
    <source>
        <dbReference type="ARBA" id="ARBA00022989"/>
    </source>
</evidence>
<comment type="catalytic activity">
    <reaction evidence="8">
        <text>H2O(in) = H2O(out)</text>
        <dbReference type="Rhea" id="RHEA:29667"/>
        <dbReference type="ChEBI" id="CHEBI:15377"/>
    </reaction>
</comment>
<evidence type="ECO:0000256" key="2">
    <source>
        <dbReference type="ARBA" id="ARBA00006175"/>
    </source>
</evidence>
<dbReference type="AlphaFoldDB" id="A0A316V7B9"/>
<dbReference type="InParanoid" id="A0A316V7B9"/>
<dbReference type="InterPro" id="IPR050363">
    <property type="entry name" value="MIP/Aquaporin"/>
</dbReference>
<dbReference type="GO" id="GO:0015254">
    <property type="term" value="F:glycerol channel activity"/>
    <property type="evidence" value="ECO:0007669"/>
    <property type="project" value="TreeGrafter"/>
</dbReference>
<feature type="transmembrane region" description="Helical" evidence="10">
    <location>
        <begin position="218"/>
        <end position="241"/>
    </location>
</feature>
<gene>
    <name evidence="11" type="ORF">FA14DRAFT_125289</name>
</gene>
<evidence type="ECO:0000256" key="7">
    <source>
        <dbReference type="ARBA" id="ARBA00023136"/>
    </source>
</evidence>
<evidence type="ECO:0000256" key="9">
    <source>
        <dbReference type="RuleBase" id="RU000477"/>
    </source>
</evidence>
<dbReference type="PRINTS" id="PR00783">
    <property type="entry name" value="MINTRINSICP"/>
</dbReference>
<dbReference type="Proteomes" id="UP000245771">
    <property type="component" value="Unassembled WGS sequence"/>
</dbReference>
<dbReference type="SUPFAM" id="SSF81338">
    <property type="entry name" value="Aquaporin-like"/>
    <property type="match status" value="1"/>
</dbReference>
<dbReference type="InterPro" id="IPR023271">
    <property type="entry name" value="Aquaporin-like"/>
</dbReference>
<feature type="transmembrane region" description="Helical" evidence="10">
    <location>
        <begin position="269"/>
        <end position="293"/>
    </location>
</feature>
<dbReference type="EMBL" id="KZ819604">
    <property type="protein sequence ID" value="PWN33400.1"/>
    <property type="molecule type" value="Genomic_DNA"/>
</dbReference>
<feature type="transmembrane region" description="Helical" evidence="10">
    <location>
        <begin position="123"/>
        <end position="143"/>
    </location>
</feature>
<dbReference type="Pfam" id="PF00230">
    <property type="entry name" value="MIP"/>
    <property type="match status" value="1"/>
</dbReference>
<comment type="subcellular location">
    <subcellularLocation>
        <location evidence="1">Membrane</location>
        <topology evidence="1">Multi-pass membrane protein</topology>
    </subcellularLocation>
</comment>
<dbReference type="InterPro" id="IPR022357">
    <property type="entry name" value="MIP_CS"/>
</dbReference>
<keyword evidence="5" id="KW-0677">Repeat</keyword>
<evidence type="ECO:0000256" key="5">
    <source>
        <dbReference type="ARBA" id="ARBA00022737"/>
    </source>
</evidence>
<evidence type="ECO:0000313" key="12">
    <source>
        <dbReference type="Proteomes" id="UP000245771"/>
    </source>
</evidence>
<dbReference type="STRING" id="1280837.A0A316V7B9"/>
<feature type="transmembrane region" description="Helical" evidence="10">
    <location>
        <begin position="83"/>
        <end position="102"/>
    </location>
</feature>
<evidence type="ECO:0000256" key="1">
    <source>
        <dbReference type="ARBA" id="ARBA00004141"/>
    </source>
</evidence>
<dbReference type="PROSITE" id="PS00221">
    <property type="entry name" value="MIP"/>
    <property type="match status" value="1"/>
</dbReference>
<evidence type="ECO:0000256" key="10">
    <source>
        <dbReference type="SAM" id="Phobius"/>
    </source>
</evidence>